<feature type="transmembrane region" description="Helical" evidence="1">
    <location>
        <begin position="322"/>
        <end position="350"/>
    </location>
</feature>
<feature type="transmembrane region" description="Helical" evidence="1">
    <location>
        <begin position="28"/>
        <end position="48"/>
    </location>
</feature>
<feature type="transmembrane region" description="Helical" evidence="1">
    <location>
        <begin position="359"/>
        <end position="380"/>
    </location>
</feature>
<evidence type="ECO:0000256" key="1">
    <source>
        <dbReference type="SAM" id="Phobius"/>
    </source>
</evidence>
<evidence type="ECO:0000313" key="2">
    <source>
        <dbReference type="EMBL" id="AHB32586.1"/>
    </source>
</evidence>
<name>V5RBF4_ACIBA</name>
<reference evidence="2" key="1">
    <citation type="journal article" date="2013" name="PLoS ONE">
        <title>Diversity in the major polysaccharide antigen of Acinetobacter baumannii assessed by DNA sequencing, and development of a molecular serotyping scheme.</title>
        <authorList>
            <person name="Hu D."/>
            <person name="Liu B."/>
            <person name="Dijkshoorn L."/>
            <person name="Wang L."/>
            <person name="Reeves P.R."/>
        </authorList>
    </citation>
    <scope>NUCLEOTIDE SEQUENCE</scope>
    <source>
        <strain evidence="2">LUH5551</strain>
    </source>
</reference>
<dbReference type="NCBIfam" id="TIGR04370">
    <property type="entry name" value="glyco_rpt_poly"/>
    <property type="match status" value="1"/>
</dbReference>
<keyword evidence="1" id="KW-1133">Transmembrane helix</keyword>
<dbReference type="EMBL" id="KC526909">
    <property type="protein sequence ID" value="AHB32586.1"/>
    <property type="molecule type" value="Genomic_DNA"/>
</dbReference>
<feature type="transmembrane region" description="Helical" evidence="1">
    <location>
        <begin position="386"/>
        <end position="403"/>
    </location>
</feature>
<feature type="transmembrane region" description="Helical" evidence="1">
    <location>
        <begin position="150"/>
        <end position="168"/>
    </location>
</feature>
<feature type="transmembrane region" description="Helical" evidence="1">
    <location>
        <begin position="253"/>
        <end position="270"/>
    </location>
</feature>
<reference evidence="2" key="2">
    <citation type="journal article" date="2015" name="Glycobiology">
        <title>5,7-di-N-acetyl-acinetaminic acid: A novel non-2-ulosonic acid found in the capsule of an Acinetobacter baumannii isolate.</title>
        <authorList>
            <person name="Kenyon J.J."/>
            <person name="Marzaioli A.M."/>
            <person name="De Castro C."/>
            <person name="Hall R.M."/>
        </authorList>
    </citation>
    <scope>NUCLEOTIDE SEQUENCE</scope>
    <source>
        <strain evidence="2">LUH5551</strain>
    </source>
</reference>
<feature type="transmembrane region" description="Helical" evidence="1">
    <location>
        <begin position="60"/>
        <end position="78"/>
    </location>
</feature>
<dbReference type="AlphaFoldDB" id="V5RBF4"/>
<keyword evidence="1" id="KW-0472">Membrane</keyword>
<dbReference type="RefSeq" id="WP_114159815.1">
    <property type="nucleotide sequence ID" value="NZ_CP038258.1"/>
</dbReference>
<proteinExistence type="predicted"/>
<feature type="transmembrane region" description="Helical" evidence="1">
    <location>
        <begin position="175"/>
        <end position="192"/>
    </location>
</feature>
<organism evidence="2">
    <name type="scientific">Acinetobacter baumannii</name>
    <dbReference type="NCBI Taxonomy" id="470"/>
    <lineage>
        <taxon>Bacteria</taxon>
        <taxon>Pseudomonadati</taxon>
        <taxon>Pseudomonadota</taxon>
        <taxon>Gammaproteobacteria</taxon>
        <taxon>Moraxellales</taxon>
        <taxon>Moraxellaceae</taxon>
        <taxon>Acinetobacter</taxon>
        <taxon>Acinetobacter calcoaceticus/baumannii complex</taxon>
    </lineage>
</organism>
<feature type="transmembrane region" description="Helical" evidence="1">
    <location>
        <begin position="222"/>
        <end position="241"/>
    </location>
</feature>
<feature type="transmembrane region" description="Helical" evidence="1">
    <location>
        <begin position="99"/>
        <end position="116"/>
    </location>
</feature>
<keyword evidence="1" id="KW-0812">Transmembrane</keyword>
<protein>
    <submittedName>
        <fullName evidence="2">Wzy</fullName>
    </submittedName>
</protein>
<sequence>MVTIFFIISSLFFHYLVSRKTRDYLHPLGLGIFFWFFTAGISNISALYDANIQQNLSFQTNILIFLSGIFFIIPVFFSRQLNKEIFTKYKIFFGLKYRIFFNIFLFLSLVSFYLRFNDVLLNPPYFNVEDAFDVKSAVPPALSGVNLFDVFTPFLAVLCVFELFFSINLTKFRKLLLILFIIFSVIVSVLYKVSRGELIIFILAFIYLYCTSREIKFSLKPAILVTIFLSSFIYLGVSRIPSESRVSTQFGDGFLNIVFSQIYTYVAMNFQNLNTLVNSNHEFTYIWGGLKFILYPFFKSDYENNFVKLTDYNTEFFNAKTYIYYFFNDLGFIGALIYSLIIGAIIQYFYNLSTKNIKFFAFIACLLKAVFFMFFGNYFFGDNIIFLPYIFSIFLILMMRTVALNK</sequence>
<gene>
    <name evidence="2" type="primary">wzy</name>
</gene>
<accession>V5RBF4</accession>